<dbReference type="Proteomes" id="UP000269721">
    <property type="component" value="Unassembled WGS sequence"/>
</dbReference>
<feature type="domain" description="Cation-transporting P-type ATPase C-terminal" evidence="2">
    <location>
        <begin position="13"/>
        <end position="60"/>
    </location>
</feature>
<dbReference type="SUPFAM" id="SSF81665">
    <property type="entry name" value="Calcium ATPase, transmembrane domain M"/>
    <property type="match status" value="1"/>
</dbReference>
<accession>A0A4P9WA39</accession>
<dbReference type="Pfam" id="PF00689">
    <property type="entry name" value="Cation_ATPase_C"/>
    <property type="match status" value="1"/>
</dbReference>
<name>A0A4P9WA39_9FUNG</name>
<feature type="transmembrane region" description="Helical" evidence="1">
    <location>
        <begin position="39"/>
        <end position="56"/>
    </location>
</feature>
<dbReference type="AlphaFoldDB" id="A0A4P9WA39"/>
<evidence type="ECO:0000259" key="2">
    <source>
        <dbReference type="Pfam" id="PF00689"/>
    </source>
</evidence>
<proteinExistence type="predicted"/>
<evidence type="ECO:0000313" key="4">
    <source>
        <dbReference type="Proteomes" id="UP000269721"/>
    </source>
</evidence>
<gene>
    <name evidence="3" type="ORF">BDK51DRAFT_16109</name>
</gene>
<dbReference type="OrthoDB" id="158672at2759"/>
<dbReference type="EMBL" id="KZ996747">
    <property type="protein sequence ID" value="RKO88395.1"/>
    <property type="molecule type" value="Genomic_DNA"/>
</dbReference>
<dbReference type="InterPro" id="IPR023298">
    <property type="entry name" value="ATPase_P-typ_TM_dom_sf"/>
</dbReference>
<dbReference type="InterPro" id="IPR006068">
    <property type="entry name" value="ATPase_P-typ_cation-transptr_C"/>
</dbReference>
<organism evidence="3 4">
    <name type="scientific">Blyttiomyces helicus</name>
    <dbReference type="NCBI Taxonomy" id="388810"/>
    <lineage>
        <taxon>Eukaryota</taxon>
        <taxon>Fungi</taxon>
        <taxon>Fungi incertae sedis</taxon>
        <taxon>Chytridiomycota</taxon>
        <taxon>Chytridiomycota incertae sedis</taxon>
        <taxon>Chytridiomycetes</taxon>
        <taxon>Chytridiomycetes incertae sedis</taxon>
        <taxon>Blyttiomyces</taxon>
    </lineage>
</organism>
<evidence type="ECO:0000313" key="3">
    <source>
        <dbReference type="EMBL" id="RKO88395.1"/>
    </source>
</evidence>
<keyword evidence="4" id="KW-1185">Reference proteome</keyword>
<dbReference type="Gene3D" id="1.20.1110.10">
    <property type="entry name" value="Calcium-transporting ATPase, transmembrane domain"/>
    <property type="match status" value="1"/>
</dbReference>
<sequence>MPLAHPVFPLWIRCTVALMNLYGPAFQNLFGTTPVPTEFWFIPLGFAIGLVATDEIRKLIIRKYPNSIVAKAAW</sequence>
<evidence type="ECO:0000256" key="1">
    <source>
        <dbReference type="SAM" id="Phobius"/>
    </source>
</evidence>
<reference evidence="4" key="1">
    <citation type="journal article" date="2018" name="Nat. Microbiol.">
        <title>Leveraging single-cell genomics to expand the fungal tree of life.</title>
        <authorList>
            <person name="Ahrendt S.R."/>
            <person name="Quandt C.A."/>
            <person name="Ciobanu D."/>
            <person name="Clum A."/>
            <person name="Salamov A."/>
            <person name="Andreopoulos B."/>
            <person name="Cheng J.F."/>
            <person name="Woyke T."/>
            <person name="Pelin A."/>
            <person name="Henrissat B."/>
            <person name="Reynolds N.K."/>
            <person name="Benny G.L."/>
            <person name="Smith M.E."/>
            <person name="James T.Y."/>
            <person name="Grigoriev I.V."/>
        </authorList>
    </citation>
    <scope>NUCLEOTIDE SEQUENCE [LARGE SCALE GENOMIC DNA]</scope>
</reference>
<protein>
    <recommendedName>
        <fullName evidence="2">Cation-transporting P-type ATPase C-terminal domain-containing protein</fullName>
    </recommendedName>
</protein>
<keyword evidence="1" id="KW-1133">Transmembrane helix</keyword>
<keyword evidence="1" id="KW-0812">Transmembrane</keyword>
<keyword evidence="1" id="KW-0472">Membrane</keyword>